<keyword evidence="3" id="KW-1185">Reference proteome</keyword>
<evidence type="ECO:0000313" key="3">
    <source>
        <dbReference type="Proteomes" id="UP001500804"/>
    </source>
</evidence>
<organism evidence="2 3">
    <name type="scientific">Pseudonocardia adelaidensis</name>
    <dbReference type="NCBI Taxonomy" id="648754"/>
    <lineage>
        <taxon>Bacteria</taxon>
        <taxon>Bacillati</taxon>
        <taxon>Actinomycetota</taxon>
        <taxon>Actinomycetes</taxon>
        <taxon>Pseudonocardiales</taxon>
        <taxon>Pseudonocardiaceae</taxon>
        <taxon>Pseudonocardia</taxon>
    </lineage>
</organism>
<evidence type="ECO:0000313" key="2">
    <source>
        <dbReference type="EMBL" id="GAA5129168.1"/>
    </source>
</evidence>
<feature type="compositionally biased region" description="Basic and acidic residues" evidence="1">
    <location>
        <begin position="37"/>
        <end position="59"/>
    </location>
</feature>
<protein>
    <submittedName>
        <fullName evidence="2">Uncharacterized protein</fullName>
    </submittedName>
</protein>
<comment type="caution">
    <text evidence="2">The sequence shown here is derived from an EMBL/GenBank/DDBJ whole genome shotgun (WGS) entry which is preliminary data.</text>
</comment>
<dbReference type="Proteomes" id="UP001500804">
    <property type="component" value="Unassembled WGS sequence"/>
</dbReference>
<feature type="region of interest" description="Disordered" evidence="1">
    <location>
        <begin position="21"/>
        <end position="64"/>
    </location>
</feature>
<gene>
    <name evidence="2" type="ORF">GCM10023320_49250</name>
</gene>
<evidence type="ECO:0000256" key="1">
    <source>
        <dbReference type="SAM" id="MobiDB-lite"/>
    </source>
</evidence>
<name>A0ABP9NS80_9PSEU</name>
<proteinExistence type="predicted"/>
<reference evidence="3" key="1">
    <citation type="journal article" date="2019" name="Int. J. Syst. Evol. Microbiol.">
        <title>The Global Catalogue of Microorganisms (GCM) 10K type strain sequencing project: providing services to taxonomists for standard genome sequencing and annotation.</title>
        <authorList>
            <consortium name="The Broad Institute Genomics Platform"/>
            <consortium name="The Broad Institute Genome Sequencing Center for Infectious Disease"/>
            <person name="Wu L."/>
            <person name="Ma J."/>
        </authorList>
    </citation>
    <scope>NUCLEOTIDE SEQUENCE [LARGE SCALE GENOMIC DNA]</scope>
    <source>
        <strain evidence="3">JCM 18302</strain>
    </source>
</reference>
<accession>A0ABP9NS80</accession>
<dbReference type="EMBL" id="BAABJO010000020">
    <property type="protein sequence ID" value="GAA5129168.1"/>
    <property type="molecule type" value="Genomic_DNA"/>
</dbReference>
<sequence length="108" mass="11706">MFSNDDLVTADTNLVITVRPDSRGSSLNQLPRGCRRRAVESRRGSLRIRERAARPDRRRSGGRRLAFGDPEIRVIDARSGGGSVPAGLVIEGDPIGEAGSARWHVSEG</sequence>